<evidence type="ECO:0000313" key="1">
    <source>
        <dbReference type="EMBL" id="CAG7832817.1"/>
    </source>
</evidence>
<dbReference type="Proteomes" id="UP000708208">
    <property type="component" value="Unassembled WGS sequence"/>
</dbReference>
<evidence type="ECO:0000313" key="2">
    <source>
        <dbReference type="Proteomes" id="UP000708208"/>
    </source>
</evidence>
<dbReference type="AlphaFoldDB" id="A0A8J2LC77"/>
<dbReference type="OrthoDB" id="6630677at2759"/>
<name>A0A8J2LC77_9HEXA</name>
<protein>
    <submittedName>
        <fullName evidence="1">Uncharacterized protein</fullName>
    </submittedName>
</protein>
<organism evidence="1 2">
    <name type="scientific">Allacma fusca</name>
    <dbReference type="NCBI Taxonomy" id="39272"/>
    <lineage>
        <taxon>Eukaryota</taxon>
        <taxon>Metazoa</taxon>
        <taxon>Ecdysozoa</taxon>
        <taxon>Arthropoda</taxon>
        <taxon>Hexapoda</taxon>
        <taxon>Collembola</taxon>
        <taxon>Symphypleona</taxon>
        <taxon>Sminthuridae</taxon>
        <taxon>Allacma</taxon>
    </lineage>
</organism>
<sequence>KLRSIIEENIEYVSHEPFDFGLTISAKVHKYINAIAEKVRENFKKGLARLADSIGNHYELLINTHPLAAVVGTVAKDTTVLDSMTQSLINSTTRQEFIEILIQGLVQVSVPSNDFLAGILFQQSNLEFIEIIEGNETSPLIQEWS</sequence>
<reference evidence="1" key="1">
    <citation type="submission" date="2021-06" db="EMBL/GenBank/DDBJ databases">
        <authorList>
            <person name="Hodson N. C."/>
            <person name="Mongue J. A."/>
            <person name="Jaron S. K."/>
        </authorList>
    </citation>
    <scope>NUCLEOTIDE SEQUENCE</scope>
</reference>
<gene>
    <name evidence="1" type="ORF">AFUS01_LOCUS42482</name>
</gene>
<feature type="non-terminal residue" evidence="1">
    <location>
        <position position="145"/>
    </location>
</feature>
<keyword evidence="2" id="KW-1185">Reference proteome</keyword>
<comment type="caution">
    <text evidence="1">The sequence shown here is derived from an EMBL/GenBank/DDBJ whole genome shotgun (WGS) entry which is preliminary data.</text>
</comment>
<dbReference type="EMBL" id="CAJVCH010567105">
    <property type="protein sequence ID" value="CAG7832817.1"/>
    <property type="molecule type" value="Genomic_DNA"/>
</dbReference>
<proteinExistence type="predicted"/>
<feature type="non-terminal residue" evidence="1">
    <location>
        <position position="1"/>
    </location>
</feature>
<accession>A0A8J2LC77</accession>